<comment type="caution">
    <text evidence="1">The sequence shown here is derived from an EMBL/GenBank/DDBJ whole genome shotgun (WGS) entry which is preliminary data.</text>
</comment>
<dbReference type="AlphaFoldDB" id="A0AAV7N5U3"/>
<reference evidence="1" key="1">
    <citation type="journal article" date="2022" name="bioRxiv">
        <title>Sequencing and chromosome-scale assembly of the giantPleurodeles waltlgenome.</title>
        <authorList>
            <person name="Brown T."/>
            <person name="Elewa A."/>
            <person name="Iarovenko S."/>
            <person name="Subramanian E."/>
            <person name="Araus A.J."/>
            <person name="Petzold A."/>
            <person name="Susuki M."/>
            <person name="Suzuki K.-i.T."/>
            <person name="Hayashi T."/>
            <person name="Toyoda A."/>
            <person name="Oliveira C."/>
            <person name="Osipova E."/>
            <person name="Leigh N.D."/>
            <person name="Simon A."/>
            <person name="Yun M.H."/>
        </authorList>
    </citation>
    <scope>NUCLEOTIDE SEQUENCE</scope>
    <source>
        <strain evidence="1">20211129_DDA</strain>
        <tissue evidence="1">Liver</tissue>
    </source>
</reference>
<accession>A0AAV7N5U3</accession>
<sequence>MLKVCLLGLFPSPVYDKVGNRFLDLALELAKRQNAMTWKSLVGTVSARWETALRDRARAEDLALRREEARDGGSEMTVIYGSAGCL</sequence>
<evidence type="ECO:0000313" key="2">
    <source>
        <dbReference type="Proteomes" id="UP001066276"/>
    </source>
</evidence>
<dbReference type="Proteomes" id="UP001066276">
    <property type="component" value="Chromosome 9"/>
</dbReference>
<name>A0AAV7N5U3_PLEWA</name>
<keyword evidence="2" id="KW-1185">Reference proteome</keyword>
<gene>
    <name evidence="1" type="ORF">NDU88_005959</name>
</gene>
<evidence type="ECO:0000313" key="1">
    <source>
        <dbReference type="EMBL" id="KAJ1108583.1"/>
    </source>
</evidence>
<organism evidence="1 2">
    <name type="scientific">Pleurodeles waltl</name>
    <name type="common">Iberian ribbed newt</name>
    <dbReference type="NCBI Taxonomy" id="8319"/>
    <lineage>
        <taxon>Eukaryota</taxon>
        <taxon>Metazoa</taxon>
        <taxon>Chordata</taxon>
        <taxon>Craniata</taxon>
        <taxon>Vertebrata</taxon>
        <taxon>Euteleostomi</taxon>
        <taxon>Amphibia</taxon>
        <taxon>Batrachia</taxon>
        <taxon>Caudata</taxon>
        <taxon>Salamandroidea</taxon>
        <taxon>Salamandridae</taxon>
        <taxon>Pleurodelinae</taxon>
        <taxon>Pleurodeles</taxon>
    </lineage>
</organism>
<proteinExistence type="predicted"/>
<protein>
    <submittedName>
        <fullName evidence="1">Uncharacterized protein</fullName>
    </submittedName>
</protein>
<dbReference type="EMBL" id="JANPWB010000013">
    <property type="protein sequence ID" value="KAJ1108583.1"/>
    <property type="molecule type" value="Genomic_DNA"/>
</dbReference>